<dbReference type="AlphaFoldDB" id="A0A1R3K1W0"/>
<evidence type="ECO:0000313" key="2">
    <source>
        <dbReference type="Proteomes" id="UP000187203"/>
    </source>
</evidence>
<name>A0A1R3K1W0_9ROSI</name>
<evidence type="ECO:0000313" key="1">
    <source>
        <dbReference type="EMBL" id="OMP01080.1"/>
    </source>
</evidence>
<reference evidence="2" key="1">
    <citation type="submission" date="2013-09" db="EMBL/GenBank/DDBJ databases">
        <title>Corchorus olitorius genome sequencing.</title>
        <authorList>
            <person name="Alam M."/>
            <person name="Haque M.S."/>
            <person name="Islam M.S."/>
            <person name="Emdad E.M."/>
            <person name="Islam M.M."/>
            <person name="Ahmed B."/>
            <person name="Halim A."/>
            <person name="Hossen Q.M.M."/>
            <person name="Hossain M.Z."/>
            <person name="Ahmed R."/>
            <person name="Khan M.M."/>
            <person name="Islam R."/>
            <person name="Rashid M.M."/>
            <person name="Khan S.A."/>
            <person name="Rahman M.S."/>
            <person name="Alam M."/>
            <person name="Yahiya A.S."/>
            <person name="Khan M.S."/>
            <person name="Azam M.S."/>
            <person name="Haque T."/>
            <person name="Lashkar M.Z.H."/>
            <person name="Akhand A.I."/>
            <person name="Morshed G."/>
            <person name="Roy S."/>
            <person name="Uddin K.S."/>
            <person name="Rabeya T."/>
            <person name="Hossain A.S."/>
            <person name="Chowdhury A."/>
            <person name="Snigdha A.R."/>
            <person name="Mortoza M.S."/>
            <person name="Matin S.A."/>
            <person name="Hoque S.M.E."/>
            <person name="Islam M.K."/>
            <person name="Roy D.K."/>
            <person name="Haider R."/>
            <person name="Moosa M.M."/>
            <person name="Elias S.M."/>
            <person name="Hasan A.M."/>
            <person name="Jahan S."/>
            <person name="Shafiuddin M."/>
            <person name="Mahmood N."/>
            <person name="Shommy N.S."/>
        </authorList>
    </citation>
    <scope>NUCLEOTIDE SEQUENCE [LARGE SCALE GENOMIC DNA]</scope>
    <source>
        <strain evidence="2">cv. O-4</strain>
    </source>
</reference>
<keyword evidence="2" id="KW-1185">Reference proteome</keyword>
<proteinExistence type="predicted"/>
<dbReference type="EMBL" id="AWUE01014843">
    <property type="protein sequence ID" value="OMP01080.1"/>
    <property type="molecule type" value="Genomic_DNA"/>
</dbReference>
<comment type="caution">
    <text evidence="1">The sequence shown here is derived from an EMBL/GenBank/DDBJ whole genome shotgun (WGS) entry which is preliminary data.</text>
</comment>
<sequence>MTLFSGMDSSLGHSQIVNWRREIQSPTLGAHMAMPPFAVHHIPLAQLLQYLVPLEVTLLAFRNS</sequence>
<protein>
    <submittedName>
        <fullName evidence="1">Uncharacterized protein</fullName>
    </submittedName>
</protein>
<accession>A0A1R3K1W0</accession>
<gene>
    <name evidence="1" type="ORF">COLO4_12178</name>
</gene>
<organism evidence="1 2">
    <name type="scientific">Corchorus olitorius</name>
    <dbReference type="NCBI Taxonomy" id="93759"/>
    <lineage>
        <taxon>Eukaryota</taxon>
        <taxon>Viridiplantae</taxon>
        <taxon>Streptophyta</taxon>
        <taxon>Embryophyta</taxon>
        <taxon>Tracheophyta</taxon>
        <taxon>Spermatophyta</taxon>
        <taxon>Magnoliopsida</taxon>
        <taxon>eudicotyledons</taxon>
        <taxon>Gunneridae</taxon>
        <taxon>Pentapetalae</taxon>
        <taxon>rosids</taxon>
        <taxon>malvids</taxon>
        <taxon>Malvales</taxon>
        <taxon>Malvaceae</taxon>
        <taxon>Grewioideae</taxon>
        <taxon>Apeibeae</taxon>
        <taxon>Corchorus</taxon>
    </lineage>
</organism>
<dbReference type="Proteomes" id="UP000187203">
    <property type="component" value="Unassembled WGS sequence"/>
</dbReference>